<evidence type="ECO:0000313" key="3">
    <source>
        <dbReference type="Proteomes" id="UP000009168"/>
    </source>
</evidence>
<gene>
    <name evidence="2" type="ORF">TTHERM_000532469</name>
</gene>
<keyword evidence="3" id="KW-1185">Reference proteome</keyword>
<dbReference type="RefSeq" id="XP_012655547.1">
    <property type="nucleotide sequence ID" value="XM_012800093.1"/>
</dbReference>
<dbReference type="InParanoid" id="W7X6D9"/>
<reference evidence="3" key="1">
    <citation type="journal article" date="2006" name="PLoS Biol.">
        <title>Macronuclear genome sequence of the ciliate Tetrahymena thermophila, a model eukaryote.</title>
        <authorList>
            <person name="Eisen J.A."/>
            <person name="Coyne R.S."/>
            <person name="Wu M."/>
            <person name="Wu D."/>
            <person name="Thiagarajan M."/>
            <person name="Wortman J.R."/>
            <person name="Badger J.H."/>
            <person name="Ren Q."/>
            <person name="Amedeo P."/>
            <person name="Jones K.M."/>
            <person name="Tallon L.J."/>
            <person name="Delcher A.L."/>
            <person name="Salzberg S.L."/>
            <person name="Silva J.C."/>
            <person name="Haas B.J."/>
            <person name="Majoros W.H."/>
            <person name="Farzad M."/>
            <person name="Carlton J.M."/>
            <person name="Smith R.K. Jr."/>
            <person name="Garg J."/>
            <person name="Pearlman R.E."/>
            <person name="Karrer K.M."/>
            <person name="Sun L."/>
            <person name="Manning G."/>
            <person name="Elde N.C."/>
            <person name="Turkewitz A.P."/>
            <person name="Asai D.J."/>
            <person name="Wilkes D.E."/>
            <person name="Wang Y."/>
            <person name="Cai H."/>
            <person name="Collins K."/>
            <person name="Stewart B.A."/>
            <person name="Lee S.R."/>
            <person name="Wilamowska K."/>
            <person name="Weinberg Z."/>
            <person name="Ruzzo W.L."/>
            <person name="Wloga D."/>
            <person name="Gaertig J."/>
            <person name="Frankel J."/>
            <person name="Tsao C.-C."/>
            <person name="Gorovsky M.A."/>
            <person name="Keeling P.J."/>
            <person name="Waller R.F."/>
            <person name="Patron N.J."/>
            <person name="Cherry J.M."/>
            <person name="Stover N.A."/>
            <person name="Krieger C.J."/>
            <person name="del Toro C."/>
            <person name="Ryder H.F."/>
            <person name="Williamson S.C."/>
            <person name="Barbeau R.A."/>
            <person name="Hamilton E.P."/>
            <person name="Orias E."/>
        </authorList>
    </citation>
    <scope>NUCLEOTIDE SEQUENCE [LARGE SCALE GENOMIC DNA]</scope>
    <source>
        <strain evidence="3">SB210</strain>
    </source>
</reference>
<feature type="transmembrane region" description="Helical" evidence="1">
    <location>
        <begin position="129"/>
        <end position="145"/>
    </location>
</feature>
<dbReference type="KEGG" id="tet:TTHERM_000532469"/>
<dbReference type="Proteomes" id="UP000009168">
    <property type="component" value="Unassembled WGS sequence"/>
</dbReference>
<keyword evidence="1" id="KW-0472">Membrane</keyword>
<evidence type="ECO:0000313" key="2">
    <source>
        <dbReference type="EMBL" id="EWS71918.1"/>
    </source>
</evidence>
<keyword evidence="1 2" id="KW-0812">Transmembrane</keyword>
<name>W7X6D9_TETTS</name>
<organism evidence="2 3">
    <name type="scientific">Tetrahymena thermophila (strain SB210)</name>
    <dbReference type="NCBI Taxonomy" id="312017"/>
    <lineage>
        <taxon>Eukaryota</taxon>
        <taxon>Sar</taxon>
        <taxon>Alveolata</taxon>
        <taxon>Ciliophora</taxon>
        <taxon>Intramacronucleata</taxon>
        <taxon>Oligohymenophorea</taxon>
        <taxon>Hymenostomatida</taxon>
        <taxon>Tetrahymenina</taxon>
        <taxon>Tetrahymenidae</taxon>
        <taxon>Tetrahymena</taxon>
    </lineage>
</organism>
<evidence type="ECO:0000256" key="1">
    <source>
        <dbReference type="SAM" id="Phobius"/>
    </source>
</evidence>
<feature type="transmembrane region" description="Helical" evidence="1">
    <location>
        <begin position="41"/>
        <end position="58"/>
    </location>
</feature>
<protein>
    <submittedName>
        <fullName evidence="2">Transmembrane protein, putative</fullName>
    </submittedName>
</protein>
<proteinExistence type="predicted"/>
<dbReference type="EMBL" id="GG662455">
    <property type="protein sequence ID" value="EWS71918.1"/>
    <property type="molecule type" value="Genomic_DNA"/>
</dbReference>
<dbReference type="AlphaFoldDB" id="W7X6D9"/>
<dbReference type="GeneID" id="24439444"/>
<sequence>MRFFYNTLVFLIINDLSFQVKHIVLERIKQIAIPIYFNQPYSLSFMVSYIGIIIFNFYNICYLCIQKRNLIKAILIIKSVKIIALVFSHNNSNKIIILKIYFKQLFLLNILSQSFLWRKRRRRTCFSQLRCMMILLLLFLLHINYNQKSISCQCYQMILRNIKLIYFSILKRASQVESFIFFMILNVF</sequence>
<keyword evidence="1" id="KW-1133">Transmembrane helix</keyword>
<accession>W7X6D9</accession>